<name>A3U7S8_CROAH</name>
<proteinExistence type="predicted"/>
<evidence type="ECO:0000313" key="2">
    <source>
        <dbReference type="Proteomes" id="UP000002297"/>
    </source>
</evidence>
<gene>
    <name evidence="1" type="ordered locus">CA2559_06030</name>
</gene>
<dbReference type="Pfam" id="PF09411">
    <property type="entry name" value="PagL"/>
    <property type="match status" value="1"/>
</dbReference>
<protein>
    <recommendedName>
        <fullName evidence="3">Deacylase</fullName>
    </recommendedName>
</protein>
<dbReference type="STRING" id="216432.CA2559_06030"/>
<accession>A3U7S8</accession>
<dbReference type="EMBL" id="CP002046">
    <property type="protein sequence ID" value="EAP88295.1"/>
    <property type="molecule type" value="Genomic_DNA"/>
</dbReference>
<dbReference type="Proteomes" id="UP000002297">
    <property type="component" value="Chromosome"/>
</dbReference>
<evidence type="ECO:0000313" key="1">
    <source>
        <dbReference type="EMBL" id="EAP88295.1"/>
    </source>
</evidence>
<dbReference type="eggNOG" id="ENOG502Z8CE">
    <property type="taxonomic scope" value="Bacteria"/>
</dbReference>
<sequence length="356" mass="40797">MFCVSFVNAQDTPKKYHSFDVNYFYGTILEHNPDIQHLITEHQKGVILSYNTKTFGLEDWSRRYNSPDYGYSFIYQDLGNTFLGESYGVYAHFNFYFFNRHLMMRIGQGAAYNTNPYDQESNFRNNAYGSSILSSTYIMGNYKKENIYKGLGLQAGFSIIHYSNANLKAPNNSTNTWVFNVGANYNLDYEELPEYIPQGEKEKYTEPIHYNLAFRTGVNSSDVIGLGQFMHYTISAYADKKINRKSTFQAGAEVFISPMLKSLIKFRSVAYPELGVQGDEDSNRVGVFVGHLLTFNKVSFISQLGYYAYYPYDFEGRVYNRLGLQREFGKHIFAGVSVHSHGAKAEAAEFSIGYRL</sequence>
<dbReference type="InterPro" id="IPR018550">
    <property type="entry name" value="Lipid-A_deacylase-rel"/>
</dbReference>
<keyword evidence="2" id="KW-1185">Reference proteome</keyword>
<dbReference type="Gene3D" id="2.40.160.20">
    <property type="match status" value="1"/>
</dbReference>
<reference evidence="1 2" key="1">
    <citation type="journal article" date="2010" name="J. Bacteriol.">
        <title>The complete genome sequence of Croceibacter atlanticus HTCC2559T.</title>
        <authorList>
            <person name="Oh H.M."/>
            <person name="Kang I."/>
            <person name="Ferriera S."/>
            <person name="Giovannoni S.J."/>
            <person name="Cho J.C."/>
        </authorList>
    </citation>
    <scope>NUCLEOTIDE SEQUENCE [LARGE SCALE GENOMIC DNA]</scope>
    <source>
        <strain evidence="2">ATCC BAA-628 / HTCC2559 / KCTC 12090</strain>
    </source>
</reference>
<dbReference type="HOGENOM" id="CLU_057487_0_0_10"/>
<dbReference type="AlphaFoldDB" id="A3U7S8"/>
<organism evidence="1 2">
    <name type="scientific">Croceibacter atlanticus (strain ATCC BAA-628 / JCM 21780 / CIP 108009 / IAM 15332 / KCTC 12090 / HTCC2559)</name>
    <dbReference type="NCBI Taxonomy" id="216432"/>
    <lineage>
        <taxon>Bacteria</taxon>
        <taxon>Pseudomonadati</taxon>
        <taxon>Bacteroidota</taxon>
        <taxon>Flavobacteriia</taxon>
        <taxon>Flavobacteriales</taxon>
        <taxon>Flavobacteriaceae</taxon>
        <taxon>Croceibacter</taxon>
    </lineage>
</organism>
<dbReference type="KEGG" id="cat:CA2559_06030"/>
<evidence type="ECO:0008006" key="3">
    <source>
        <dbReference type="Google" id="ProtNLM"/>
    </source>
</evidence>